<sequence>MGKTLRNLILFGVTTFLVSLVRTSQVQASKIKVLESLPFDKTAFTQGLELVDPDTLLLGTGRYGQSRIEFYDIKTGQGQQRQLLDEDYFGEGVTVTDDYIYQLTWKKGIAYQRDKESLAVLKEISYEGQGWSLAFDPAQTIIYMSNGSDQIQVRDGDFNLIDQFQVTDQGFPLEMLNELEFANGYLYANVWQTNRIVVIDISTGQVVNDYDFTKIIQQNFTETEQANMDVLNGIAHIEGNIFYITGKNYPKLLKVSLD</sequence>
<dbReference type="Gene3D" id="2.130.10.10">
    <property type="entry name" value="YVTN repeat-like/Quinoprotein amine dehydrogenase"/>
    <property type="match status" value="1"/>
</dbReference>
<gene>
    <name evidence="1" type="ORF">HMPREF9257_0992</name>
</gene>
<proteinExistence type="predicted"/>
<dbReference type="AlphaFoldDB" id="E4KM09"/>
<dbReference type="SUPFAM" id="SSF50969">
    <property type="entry name" value="YVTN repeat-like/Quinoprotein amine dehydrogenase"/>
    <property type="match status" value="1"/>
</dbReference>
<dbReference type="GO" id="GO:0016603">
    <property type="term" value="F:glutaminyl-peptide cyclotransferase activity"/>
    <property type="evidence" value="ECO:0007669"/>
    <property type="project" value="InterPro"/>
</dbReference>
<dbReference type="InterPro" id="IPR015943">
    <property type="entry name" value="WD40/YVTN_repeat-like_dom_sf"/>
</dbReference>
<dbReference type="eggNOG" id="COG3823">
    <property type="taxonomic scope" value="Bacteria"/>
</dbReference>
<dbReference type="Proteomes" id="UP000005990">
    <property type="component" value="Unassembled WGS sequence"/>
</dbReference>
<dbReference type="OrthoDB" id="9783700at2"/>
<dbReference type="EMBL" id="AENN01000001">
    <property type="protein sequence ID" value="EFR31927.1"/>
    <property type="molecule type" value="Genomic_DNA"/>
</dbReference>
<protein>
    <submittedName>
        <fullName evidence="1">Glutamine cyclotransferase</fullName>
    </submittedName>
</protein>
<dbReference type="Pfam" id="PF05096">
    <property type="entry name" value="Glu_cyclase_2"/>
    <property type="match status" value="1"/>
</dbReference>
<reference evidence="1 2" key="1">
    <citation type="submission" date="2010-10" db="EMBL/GenBank/DDBJ databases">
        <authorList>
            <person name="Durkin A.S."/>
            <person name="Madupu R."/>
            <person name="Torralba M."/>
            <person name="Gillis M."/>
            <person name="Methe B."/>
            <person name="Sutton G."/>
            <person name="Nelson K.E."/>
        </authorList>
    </citation>
    <scope>NUCLEOTIDE SEQUENCE [LARGE SCALE GENOMIC DNA]</scope>
    <source>
        <strain evidence="1 2">ACS-139-V-Col8</strain>
    </source>
</reference>
<evidence type="ECO:0000313" key="1">
    <source>
        <dbReference type="EMBL" id="EFR31927.1"/>
    </source>
</evidence>
<accession>E4KM09</accession>
<keyword evidence="1" id="KW-0808">Transferase</keyword>
<dbReference type="PANTHER" id="PTHR31270">
    <property type="entry name" value="GLUTAMINYL-PEPTIDE CYCLOTRANSFERASE"/>
    <property type="match status" value="1"/>
</dbReference>
<organism evidence="1 2">
    <name type="scientific">Eremococcus coleocola ACS-139-V-Col8</name>
    <dbReference type="NCBI Taxonomy" id="908337"/>
    <lineage>
        <taxon>Bacteria</taxon>
        <taxon>Bacillati</taxon>
        <taxon>Bacillota</taxon>
        <taxon>Bacilli</taxon>
        <taxon>Lactobacillales</taxon>
        <taxon>Aerococcaceae</taxon>
        <taxon>Eremococcus</taxon>
    </lineage>
</organism>
<dbReference type="InterPro" id="IPR011044">
    <property type="entry name" value="Quino_amine_DH_bsu"/>
</dbReference>
<name>E4KM09_9LACT</name>
<dbReference type="InterPro" id="IPR007788">
    <property type="entry name" value="QCT"/>
</dbReference>
<comment type="caution">
    <text evidence="1">The sequence shown here is derived from an EMBL/GenBank/DDBJ whole genome shotgun (WGS) entry which is preliminary data.</text>
</comment>
<dbReference type="PANTHER" id="PTHR31270:SF1">
    <property type="entry name" value="GLUTAMINYL-PEPTIDE CYCLOTRANSFERASE"/>
    <property type="match status" value="1"/>
</dbReference>
<dbReference type="STRING" id="908337.HMPREF9257_0992"/>
<keyword evidence="2" id="KW-1185">Reference proteome</keyword>
<evidence type="ECO:0000313" key="2">
    <source>
        <dbReference type="Proteomes" id="UP000005990"/>
    </source>
</evidence>
<dbReference type="RefSeq" id="WP_006417414.1">
    <property type="nucleotide sequence ID" value="NZ_AENN01000001.1"/>
</dbReference>